<evidence type="ECO:0000256" key="1">
    <source>
        <dbReference type="SAM" id="Coils"/>
    </source>
</evidence>
<evidence type="ECO:0008006" key="5">
    <source>
        <dbReference type="Google" id="ProtNLM"/>
    </source>
</evidence>
<dbReference type="EMBL" id="CP003985">
    <property type="protein sequence ID" value="AGF78727.1"/>
    <property type="molecule type" value="Genomic_DNA"/>
</dbReference>
<feature type="signal peptide" evidence="2">
    <location>
        <begin position="1"/>
        <end position="22"/>
    </location>
</feature>
<proteinExistence type="predicted"/>
<dbReference type="InterPro" id="IPR021342">
    <property type="entry name" value="DUF2959"/>
</dbReference>
<dbReference type="eggNOG" id="ENOG502ZBMT">
    <property type="taxonomic scope" value="Bacteria"/>
</dbReference>
<dbReference type="HOGENOM" id="CLU_1265460_0_0_7"/>
<dbReference type="PATRIC" id="fig|1167006.5.peg.2378"/>
<dbReference type="OrthoDB" id="9780401at2"/>
<keyword evidence="2" id="KW-0732">Signal</keyword>
<organism evidence="3 4">
    <name type="scientific">Desulfocapsa sulfexigens (strain DSM 10523 / SB164P1)</name>
    <dbReference type="NCBI Taxonomy" id="1167006"/>
    <lineage>
        <taxon>Bacteria</taxon>
        <taxon>Pseudomonadati</taxon>
        <taxon>Thermodesulfobacteriota</taxon>
        <taxon>Desulfobulbia</taxon>
        <taxon>Desulfobulbales</taxon>
        <taxon>Desulfocapsaceae</taxon>
        <taxon>Desulfocapsa</taxon>
    </lineage>
</organism>
<gene>
    <name evidence="3" type="ordered locus">UWK_02186</name>
</gene>
<name>M1PAP4_DESSD</name>
<dbReference type="PROSITE" id="PS51257">
    <property type="entry name" value="PROKAR_LIPOPROTEIN"/>
    <property type="match status" value="1"/>
</dbReference>
<reference evidence="4" key="1">
    <citation type="journal article" date="2013" name="Stand. Genomic Sci.">
        <title>Complete genome sequence of Desulfocapsa sulfexigens, a marine deltaproteobacterium specialized in disproportionating inorganic sulfur compounds.</title>
        <authorList>
            <person name="Finster K.W."/>
            <person name="Kjeldsen K.U."/>
            <person name="Kube M."/>
            <person name="Reinhardt R."/>
            <person name="Mussmann M."/>
            <person name="Amann R."/>
            <person name="Schreiber L."/>
        </authorList>
    </citation>
    <scope>NUCLEOTIDE SEQUENCE [LARGE SCALE GENOMIC DNA]</scope>
    <source>
        <strain evidence="4">DSM 10523 / SB164P1</strain>
    </source>
</reference>
<evidence type="ECO:0000313" key="4">
    <source>
        <dbReference type="Proteomes" id="UP000011721"/>
    </source>
</evidence>
<dbReference type="Proteomes" id="UP000011721">
    <property type="component" value="Chromosome"/>
</dbReference>
<feature type="chain" id="PRO_5004016118" description="DUF2959 domain-containing protein" evidence="2">
    <location>
        <begin position="23"/>
        <end position="218"/>
    </location>
</feature>
<accession>M1PAP4</accession>
<dbReference type="Pfam" id="PF11172">
    <property type="entry name" value="DUF2959"/>
    <property type="match status" value="1"/>
</dbReference>
<evidence type="ECO:0000313" key="3">
    <source>
        <dbReference type="EMBL" id="AGF78727.1"/>
    </source>
</evidence>
<dbReference type="STRING" id="1167006.UWK_02186"/>
<keyword evidence="4" id="KW-1185">Reference proteome</keyword>
<dbReference type="KEGG" id="dsf:UWK_02186"/>
<dbReference type="AlphaFoldDB" id="M1PAP4"/>
<feature type="coiled-coil region" evidence="1">
    <location>
        <begin position="131"/>
        <end position="158"/>
    </location>
</feature>
<evidence type="ECO:0000256" key="2">
    <source>
        <dbReference type="SAM" id="SignalP"/>
    </source>
</evidence>
<keyword evidence="1" id="KW-0175">Coiled coil</keyword>
<feature type="coiled-coil region" evidence="1">
    <location>
        <begin position="76"/>
        <end position="103"/>
    </location>
</feature>
<sequence length="218" mass="24990">MKLLCKDVLFFCSCVYMLFALTACSSTYYGAMEKVGVHKRDILVDRVEDGRDSQQQAQKQFQSALQQFDSVVKLEETDLKKAYDKLNKEYEKSKKAADDVSIRIGKIESVANALFKEWKSELKQYESKELRRSSEEQLENTKTRYNEMLATMKAAEQTMEPVLKIFHDNVLFLKHNLNAQAIGSLQSEFTNLEGQIGELIQSMNVAIESSNKFIADLK</sequence>
<dbReference type="RefSeq" id="WP_015404415.1">
    <property type="nucleotide sequence ID" value="NC_020304.1"/>
</dbReference>
<protein>
    <recommendedName>
        <fullName evidence="5">DUF2959 domain-containing protein</fullName>
    </recommendedName>
</protein>